<sequence length="170" mass="19318">MVSSKRLIELARKWKKIAVSGKKRNFIASRGHVFLYTVDDRRFMIPLSYLNNELFRELFRMAEEVFGLPTDGPIKVPCDAEFMENLLSIIRYSSSMHVERAEALTVSNGHCRASAVPVDLQNLQKTTLILGLSKKASKYRPNNQNDHLSQAFIIENIKKSITLGSYVALT</sequence>
<organism evidence="2 3">
    <name type="scientific">Vanilla planifolia</name>
    <name type="common">Vanilla</name>
    <dbReference type="NCBI Taxonomy" id="51239"/>
    <lineage>
        <taxon>Eukaryota</taxon>
        <taxon>Viridiplantae</taxon>
        <taxon>Streptophyta</taxon>
        <taxon>Embryophyta</taxon>
        <taxon>Tracheophyta</taxon>
        <taxon>Spermatophyta</taxon>
        <taxon>Magnoliopsida</taxon>
        <taxon>Liliopsida</taxon>
        <taxon>Asparagales</taxon>
        <taxon>Orchidaceae</taxon>
        <taxon>Vanilloideae</taxon>
        <taxon>Vanilleae</taxon>
        <taxon>Vanilla</taxon>
    </lineage>
</organism>
<dbReference type="OrthoDB" id="1936278at2759"/>
<dbReference type="InterPro" id="IPR003676">
    <property type="entry name" value="SAUR_fam"/>
</dbReference>
<evidence type="ECO:0008006" key="4">
    <source>
        <dbReference type="Google" id="ProtNLM"/>
    </source>
</evidence>
<dbReference type="AlphaFoldDB" id="A0A835R0M7"/>
<dbReference type="Proteomes" id="UP000639772">
    <property type="component" value="Chromosome 6"/>
</dbReference>
<proteinExistence type="inferred from homology"/>
<reference evidence="2 3" key="1">
    <citation type="journal article" date="2020" name="Nat. Food">
        <title>A phased Vanilla planifolia genome enables genetic improvement of flavour and production.</title>
        <authorList>
            <person name="Hasing T."/>
            <person name="Tang H."/>
            <person name="Brym M."/>
            <person name="Khazi F."/>
            <person name="Huang T."/>
            <person name="Chambers A.H."/>
        </authorList>
    </citation>
    <scope>NUCLEOTIDE SEQUENCE [LARGE SCALE GENOMIC DNA]</scope>
    <source>
        <tissue evidence="2">Leaf</tissue>
    </source>
</reference>
<evidence type="ECO:0000313" key="2">
    <source>
        <dbReference type="EMBL" id="KAG0477828.1"/>
    </source>
</evidence>
<protein>
    <recommendedName>
        <fullName evidence="4">Small auxin up regulated protein</fullName>
    </recommendedName>
</protein>
<gene>
    <name evidence="2" type="ORF">HPP92_012547</name>
</gene>
<name>A0A835R0M7_VANPL</name>
<evidence type="ECO:0000313" key="3">
    <source>
        <dbReference type="Proteomes" id="UP000639772"/>
    </source>
</evidence>
<dbReference type="GO" id="GO:0009733">
    <property type="term" value="P:response to auxin"/>
    <property type="evidence" value="ECO:0007669"/>
    <property type="project" value="InterPro"/>
</dbReference>
<dbReference type="PANTHER" id="PTHR31175">
    <property type="entry name" value="AUXIN-RESPONSIVE FAMILY PROTEIN"/>
    <property type="match status" value="1"/>
</dbReference>
<accession>A0A835R0M7</accession>
<dbReference type="EMBL" id="JADCNM010000006">
    <property type="protein sequence ID" value="KAG0477828.1"/>
    <property type="molecule type" value="Genomic_DNA"/>
</dbReference>
<comment type="similarity">
    <text evidence="1">Belongs to the ARG7 family.</text>
</comment>
<comment type="caution">
    <text evidence="2">The sequence shown here is derived from an EMBL/GenBank/DDBJ whole genome shotgun (WGS) entry which is preliminary data.</text>
</comment>
<dbReference type="Pfam" id="PF02519">
    <property type="entry name" value="Auxin_inducible"/>
    <property type="match status" value="1"/>
</dbReference>
<evidence type="ECO:0000256" key="1">
    <source>
        <dbReference type="ARBA" id="ARBA00006974"/>
    </source>
</evidence>
<dbReference type="PANTHER" id="PTHR31175:SF82">
    <property type="entry name" value="AUXIN-RESPONSIVE PROTEIN SAUR65"/>
    <property type="match status" value="1"/>
</dbReference>